<evidence type="ECO:0000256" key="2">
    <source>
        <dbReference type="ARBA" id="ARBA00001946"/>
    </source>
</evidence>
<comment type="similarity">
    <text evidence="5">Belongs to the STT3 family.</text>
</comment>
<dbReference type="GO" id="GO:0043687">
    <property type="term" value="P:post-translational protein modification"/>
    <property type="evidence" value="ECO:0007669"/>
    <property type="project" value="TreeGrafter"/>
</dbReference>
<sequence>MAATKPSGSDNPAAFFFQGETGRNTRGLLRLIILCTIAAAAVASRLFSVIRFESIIHEFDPWFNFRATKYLVNHGFHAFWDWFDDRTWHPLGRVTGGTLYPGLMVTSGTIYHVLRFLTLPVDIRNICVLLAPGFSGLTAFASYLFTSEMSDSPSAGLLAAIFMGIAPGYISRSVAGSYDNEAIAIFLLVFTFYLWIKAVKLGSIMWGALTALFYGYMVSAWGGYVFITNLLPLHAFVLTCMGRFSPRLYVSYTTWYALGTLASMQIPFVGFLPIRSSDHMAALGVFGLMQLVGAAEWLRSQLPSKQFQTVIRAAVLLIFAGAFGALVLLTVSGVVAPWSGRFYSLWDTGYAKIHIPIIASVSEHQPTAWPAFFFDLNMLIWLFPAGVYMCFRNLKDEQVFIVIYAVLASYFAGVMVRLMLTLTPIVCVAAALALSQILDTFLVASSPNEGSRTQANGTPSSANANGNLADKFSALPDTLRSTKSPLVGIYSYLSKSLITGAITSYLLLFVLHCTWVTSNAYSSPSVVLASRLPDGSQHIIDDYREAYYWLRQNTPETAKIMSWWDYGYQIGGMADRPTLVDNNTWNNTHIATVGKAMSSREEVSYPIMKQHEVD</sequence>
<feature type="transmembrane region" description="Helical" evidence="16">
    <location>
        <begin position="398"/>
        <end position="416"/>
    </location>
</feature>
<keyword evidence="14" id="KW-0464">Manganese</keyword>
<comment type="caution">
    <text evidence="19">The sequence shown here is derived from an EMBL/GenBank/DDBJ whole genome shotgun (WGS) entry which is preliminary data.</text>
</comment>
<evidence type="ECO:0000256" key="8">
    <source>
        <dbReference type="ARBA" id="ARBA00022679"/>
    </source>
</evidence>
<evidence type="ECO:0000256" key="11">
    <source>
        <dbReference type="ARBA" id="ARBA00022842"/>
    </source>
</evidence>
<accession>A0A3M7B0H7</accession>
<dbReference type="GO" id="GO:0016020">
    <property type="term" value="C:membrane"/>
    <property type="evidence" value="ECO:0007669"/>
    <property type="project" value="InterPro"/>
</dbReference>
<feature type="transmembrane region" description="Helical" evidence="16">
    <location>
        <begin position="126"/>
        <end position="146"/>
    </location>
</feature>
<reference evidence="19 20" key="1">
    <citation type="journal article" date="2018" name="BMC Genomics">
        <title>Genomic evidence for intraspecific hybridization in a clonal and extremely halotolerant yeast.</title>
        <authorList>
            <person name="Gostincar C."/>
            <person name="Stajich J.E."/>
            <person name="Zupancic J."/>
            <person name="Zalar P."/>
            <person name="Gunde-Cimerman N."/>
        </authorList>
    </citation>
    <scope>NUCLEOTIDE SEQUENCE [LARGE SCALE GENOMIC DNA]</scope>
    <source>
        <strain evidence="19 20">EXF-151</strain>
    </source>
</reference>
<organism evidence="19 20">
    <name type="scientific">Hortaea werneckii</name>
    <name type="common">Black yeast</name>
    <name type="synonym">Cladosporium werneckii</name>
    <dbReference type="NCBI Taxonomy" id="91943"/>
    <lineage>
        <taxon>Eukaryota</taxon>
        <taxon>Fungi</taxon>
        <taxon>Dikarya</taxon>
        <taxon>Ascomycota</taxon>
        <taxon>Pezizomycotina</taxon>
        <taxon>Dothideomycetes</taxon>
        <taxon>Dothideomycetidae</taxon>
        <taxon>Mycosphaerellales</taxon>
        <taxon>Teratosphaeriaceae</taxon>
        <taxon>Hortaea</taxon>
    </lineage>
</organism>
<name>A0A3M7B0H7_HORWE</name>
<feature type="transmembrane region" description="Helical" evidence="16">
    <location>
        <begin position="280"/>
        <end position="298"/>
    </location>
</feature>
<evidence type="ECO:0000259" key="17">
    <source>
        <dbReference type="Pfam" id="PF02516"/>
    </source>
</evidence>
<comment type="pathway">
    <text evidence="4">Protein modification; protein glycosylation.</text>
</comment>
<feature type="transmembrane region" description="Helical" evidence="16">
    <location>
        <begin position="253"/>
        <end position="274"/>
    </location>
</feature>
<feature type="transmembrane region" description="Helical" evidence="16">
    <location>
        <begin position="98"/>
        <end position="114"/>
    </location>
</feature>
<dbReference type="UniPathway" id="UPA00378"/>
<evidence type="ECO:0000256" key="16">
    <source>
        <dbReference type="SAM" id="Phobius"/>
    </source>
</evidence>
<evidence type="ECO:0000256" key="12">
    <source>
        <dbReference type="ARBA" id="ARBA00022989"/>
    </source>
</evidence>
<feature type="non-terminal residue" evidence="19">
    <location>
        <position position="614"/>
    </location>
</feature>
<evidence type="ECO:0000256" key="13">
    <source>
        <dbReference type="ARBA" id="ARBA00023136"/>
    </source>
</evidence>
<feature type="transmembrane region" description="Helical" evidence="16">
    <location>
        <begin position="28"/>
        <end position="50"/>
    </location>
</feature>
<evidence type="ECO:0000256" key="9">
    <source>
        <dbReference type="ARBA" id="ARBA00022692"/>
    </source>
</evidence>
<keyword evidence="10" id="KW-0479">Metal-binding</keyword>
<dbReference type="PANTHER" id="PTHR13872">
    <property type="entry name" value="DOLICHYL-DIPHOSPHOOLIGOSACCHARIDE--PROTEIN GLYCOSYLTRANSFERASE SUBUNIT"/>
    <property type="match status" value="1"/>
</dbReference>
<evidence type="ECO:0000256" key="6">
    <source>
        <dbReference type="ARBA" id="ARBA00012605"/>
    </source>
</evidence>
<evidence type="ECO:0000256" key="10">
    <source>
        <dbReference type="ARBA" id="ARBA00022723"/>
    </source>
</evidence>
<dbReference type="Pfam" id="PF21436">
    <property type="entry name" value="STT3-PglB_core"/>
    <property type="match status" value="1"/>
</dbReference>
<keyword evidence="8" id="KW-0808">Transferase</keyword>
<comment type="cofactor">
    <cofactor evidence="1">
        <name>Mn(2+)</name>
        <dbReference type="ChEBI" id="CHEBI:29035"/>
    </cofactor>
</comment>
<evidence type="ECO:0000256" key="7">
    <source>
        <dbReference type="ARBA" id="ARBA00022676"/>
    </source>
</evidence>
<feature type="transmembrane region" description="Helical" evidence="16">
    <location>
        <begin position="489"/>
        <end position="511"/>
    </location>
</feature>
<gene>
    <name evidence="19" type="ORF">D0865_14497</name>
</gene>
<comment type="catalytic activity">
    <reaction evidence="15">
        <text>a di-trans,poly-cis-dolichyl diphosphooligosaccharide + L-asparaginyl-[protein] = N(4)-(oligosaccharide-(1-&gt;4)-N-acetyl-beta-D-glucosaminyl-(1-&gt;4)-N-acetyl-beta-D-glucosaminyl)-L-asparaginyl-[protein] + a di-trans,poly-cis-dolichyl diphosphate + H(+)</text>
        <dbReference type="Rhea" id="RHEA:22980"/>
        <dbReference type="Rhea" id="RHEA-COMP:12804"/>
        <dbReference type="Rhea" id="RHEA-COMP:12805"/>
        <dbReference type="Rhea" id="RHEA-COMP:19506"/>
        <dbReference type="Rhea" id="RHEA-COMP:19509"/>
        <dbReference type="ChEBI" id="CHEBI:15378"/>
        <dbReference type="ChEBI" id="CHEBI:50347"/>
        <dbReference type="ChEBI" id="CHEBI:57497"/>
        <dbReference type="ChEBI" id="CHEBI:57570"/>
        <dbReference type="ChEBI" id="CHEBI:132529"/>
        <dbReference type="EC" id="2.4.99.18"/>
    </reaction>
</comment>
<evidence type="ECO:0000256" key="4">
    <source>
        <dbReference type="ARBA" id="ARBA00004922"/>
    </source>
</evidence>
<evidence type="ECO:0000256" key="1">
    <source>
        <dbReference type="ARBA" id="ARBA00001936"/>
    </source>
</evidence>
<feature type="transmembrane region" description="Helical" evidence="16">
    <location>
        <begin position="182"/>
        <end position="209"/>
    </location>
</feature>
<dbReference type="Gene3D" id="3.40.50.12610">
    <property type="match status" value="1"/>
</dbReference>
<dbReference type="Pfam" id="PF02516">
    <property type="entry name" value="STT3"/>
    <property type="match status" value="1"/>
</dbReference>
<evidence type="ECO:0000256" key="15">
    <source>
        <dbReference type="ARBA" id="ARBA00048829"/>
    </source>
</evidence>
<dbReference type="InterPro" id="IPR048999">
    <property type="entry name" value="STT3-PglB_core"/>
</dbReference>
<dbReference type="AlphaFoldDB" id="A0A3M7B0H7"/>
<dbReference type="GO" id="GO:0004579">
    <property type="term" value="F:dolichyl-diphosphooligosaccharide-protein glycotransferase activity"/>
    <property type="evidence" value="ECO:0007669"/>
    <property type="project" value="UniProtKB-EC"/>
</dbReference>
<evidence type="ECO:0000256" key="14">
    <source>
        <dbReference type="ARBA" id="ARBA00023211"/>
    </source>
</evidence>
<dbReference type="GO" id="GO:0046872">
    <property type="term" value="F:metal ion binding"/>
    <property type="evidence" value="ECO:0007669"/>
    <property type="project" value="UniProtKB-KW"/>
</dbReference>
<feature type="transmembrane region" description="Helical" evidence="16">
    <location>
        <begin position="310"/>
        <end position="336"/>
    </location>
</feature>
<keyword evidence="11" id="KW-0460">Magnesium</keyword>
<dbReference type="GO" id="GO:0012505">
    <property type="term" value="C:endomembrane system"/>
    <property type="evidence" value="ECO:0007669"/>
    <property type="project" value="UniProtKB-SubCell"/>
</dbReference>
<feature type="transmembrane region" description="Helical" evidence="16">
    <location>
        <begin position="221"/>
        <end position="241"/>
    </location>
</feature>
<evidence type="ECO:0000256" key="5">
    <source>
        <dbReference type="ARBA" id="ARBA00010810"/>
    </source>
</evidence>
<feature type="domain" description="STT3/PglB/AglB core" evidence="18">
    <location>
        <begin position="560"/>
        <end position="605"/>
    </location>
</feature>
<keyword evidence="7" id="KW-0328">Glycosyltransferase</keyword>
<comment type="subcellular location">
    <subcellularLocation>
        <location evidence="3">Endomembrane system</location>
        <topology evidence="3">Multi-pass membrane protein</topology>
    </subcellularLocation>
</comment>
<feature type="domain" description="Oligosaccharyl transferase STT3 N-terminal" evidence="17">
    <location>
        <begin position="29"/>
        <end position="429"/>
    </location>
</feature>
<evidence type="ECO:0000313" key="20">
    <source>
        <dbReference type="Proteomes" id="UP000270230"/>
    </source>
</evidence>
<dbReference type="InterPro" id="IPR003674">
    <property type="entry name" value="Oligo_trans_STT3"/>
</dbReference>
<dbReference type="GO" id="GO:0018279">
    <property type="term" value="P:protein N-linked glycosylation via asparagine"/>
    <property type="evidence" value="ECO:0007669"/>
    <property type="project" value="TreeGrafter"/>
</dbReference>
<evidence type="ECO:0000259" key="18">
    <source>
        <dbReference type="Pfam" id="PF21436"/>
    </source>
</evidence>
<dbReference type="Proteomes" id="UP000270230">
    <property type="component" value="Unassembled WGS sequence"/>
</dbReference>
<evidence type="ECO:0000256" key="3">
    <source>
        <dbReference type="ARBA" id="ARBA00004127"/>
    </source>
</evidence>
<protein>
    <recommendedName>
        <fullName evidence="6">dolichyl-diphosphooligosaccharide--protein glycotransferase</fullName>
        <ecNumber evidence="6">2.4.99.18</ecNumber>
    </recommendedName>
</protein>
<dbReference type="InterPro" id="IPR048307">
    <property type="entry name" value="STT3_N"/>
</dbReference>
<dbReference type="OrthoDB" id="10261066at2759"/>
<keyword evidence="12 16" id="KW-1133">Transmembrane helix</keyword>
<evidence type="ECO:0000313" key="19">
    <source>
        <dbReference type="EMBL" id="RMY33294.1"/>
    </source>
</evidence>
<keyword evidence="13 16" id="KW-0472">Membrane</keyword>
<feature type="transmembrane region" description="Helical" evidence="16">
    <location>
        <begin position="371"/>
        <end position="391"/>
    </location>
</feature>
<feature type="transmembrane region" description="Helical" evidence="16">
    <location>
        <begin position="152"/>
        <end position="170"/>
    </location>
</feature>
<comment type="cofactor">
    <cofactor evidence="2">
        <name>Mg(2+)</name>
        <dbReference type="ChEBI" id="CHEBI:18420"/>
    </cofactor>
</comment>
<dbReference type="EMBL" id="QWIN01002094">
    <property type="protein sequence ID" value="RMY33294.1"/>
    <property type="molecule type" value="Genomic_DNA"/>
</dbReference>
<proteinExistence type="inferred from homology"/>
<dbReference type="PANTHER" id="PTHR13872:SF1">
    <property type="entry name" value="DOLICHYL-DIPHOSPHOOLIGOSACCHARIDE--PROTEIN GLYCOSYLTRANSFERASE SUBUNIT STT3B"/>
    <property type="match status" value="1"/>
</dbReference>
<dbReference type="EC" id="2.4.99.18" evidence="6"/>
<keyword evidence="9 16" id="KW-0812">Transmembrane</keyword>